<dbReference type="InterPro" id="IPR011014">
    <property type="entry name" value="MscS_channel_TM-2"/>
</dbReference>
<keyword evidence="6 7" id="KW-0472">Membrane</keyword>
<dbReference type="Pfam" id="PF21088">
    <property type="entry name" value="MS_channel_1st"/>
    <property type="match status" value="1"/>
</dbReference>
<keyword evidence="5 7" id="KW-1133">Transmembrane helix</keyword>
<dbReference type="InterPro" id="IPR045276">
    <property type="entry name" value="YbiO_bact"/>
</dbReference>
<feature type="transmembrane region" description="Helical" evidence="7">
    <location>
        <begin position="103"/>
        <end position="122"/>
    </location>
</feature>
<evidence type="ECO:0000259" key="9">
    <source>
        <dbReference type="Pfam" id="PF21088"/>
    </source>
</evidence>
<evidence type="ECO:0000256" key="6">
    <source>
        <dbReference type="ARBA" id="ARBA00023136"/>
    </source>
</evidence>
<proteinExistence type="inferred from homology"/>
<dbReference type="Proteomes" id="UP000522720">
    <property type="component" value="Unassembled WGS sequence"/>
</dbReference>
<sequence>MKRSFLLAFLEKYLSRFDLEELVNEGLTKLLSLFLLLLVFYILKKTLHAVVQGIIKPSLKLANNDLNRQRTLARLIENSLSYVLYFFMAYWVLSLIGLPVSSLLAGAGIAGVAIGLGAQGFLSDLVNGFFILLEHQFDVGDSVVLTNGPIKLSGKIYSVGVRTTQVRDSDGTLHFIPNRNILVVSNQSRGDMRVQLDLPLPLGANLDKVYKVLEKVNAELTPQTQIITQPPTIIGPQTLSNGQYVIRVHCFVENGKQTEAYQLLYRKYQEALNEAGVRFIHPNL</sequence>
<evidence type="ECO:0000256" key="7">
    <source>
        <dbReference type="SAM" id="Phobius"/>
    </source>
</evidence>
<dbReference type="RefSeq" id="WP_168548337.1">
    <property type="nucleotide sequence ID" value="NZ_JAAXPR010000002.1"/>
</dbReference>
<comment type="subcellular location">
    <subcellularLocation>
        <location evidence="1">Cell membrane</location>
        <topology evidence="1">Multi-pass membrane protein</topology>
    </subcellularLocation>
</comment>
<dbReference type="GO" id="GO:0008381">
    <property type="term" value="F:mechanosensitive monoatomic ion channel activity"/>
    <property type="evidence" value="ECO:0007669"/>
    <property type="project" value="InterPro"/>
</dbReference>
<name>A0A7X6MXI8_9STRE</name>
<reference evidence="10 11" key="1">
    <citation type="submission" date="2020-04" db="EMBL/GenBank/DDBJ databases">
        <title>MicrobeNet Type strains.</title>
        <authorList>
            <person name="Nicholson A.C."/>
        </authorList>
    </citation>
    <scope>NUCLEOTIDE SEQUENCE [LARGE SCALE GENOMIC DNA]</scope>
    <source>
        <strain evidence="10 11">CCUG 69612</strain>
    </source>
</reference>
<evidence type="ECO:0000256" key="1">
    <source>
        <dbReference type="ARBA" id="ARBA00004651"/>
    </source>
</evidence>
<comment type="similarity">
    <text evidence="2">Belongs to the MscS (TC 1.A.23) family.</text>
</comment>
<keyword evidence="4 7" id="KW-0812">Transmembrane</keyword>
<dbReference type="InterPro" id="IPR010920">
    <property type="entry name" value="LSM_dom_sf"/>
</dbReference>
<dbReference type="PANTHER" id="PTHR30460">
    <property type="entry name" value="MODERATE CONDUCTANCE MECHANOSENSITIVE CHANNEL YBIO"/>
    <property type="match status" value="1"/>
</dbReference>
<keyword evidence="11" id="KW-1185">Reference proteome</keyword>
<evidence type="ECO:0000256" key="3">
    <source>
        <dbReference type="ARBA" id="ARBA00022475"/>
    </source>
</evidence>
<dbReference type="Gene3D" id="3.30.70.100">
    <property type="match status" value="1"/>
</dbReference>
<dbReference type="SUPFAM" id="SSF82861">
    <property type="entry name" value="Mechanosensitive channel protein MscS (YggB), transmembrane region"/>
    <property type="match status" value="1"/>
</dbReference>
<feature type="transmembrane region" description="Helical" evidence="7">
    <location>
        <begin position="26"/>
        <end position="43"/>
    </location>
</feature>
<dbReference type="SUPFAM" id="SSF50182">
    <property type="entry name" value="Sm-like ribonucleoproteins"/>
    <property type="match status" value="1"/>
</dbReference>
<evidence type="ECO:0000313" key="11">
    <source>
        <dbReference type="Proteomes" id="UP000522720"/>
    </source>
</evidence>
<evidence type="ECO:0000313" key="10">
    <source>
        <dbReference type="EMBL" id="NKZ19583.1"/>
    </source>
</evidence>
<gene>
    <name evidence="10" type="ORF">HF992_01725</name>
</gene>
<dbReference type="Gene3D" id="2.30.30.60">
    <property type="match status" value="1"/>
</dbReference>
<dbReference type="GO" id="GO:0005886">
    <property type="term" value="C:plasma membrane"/>
    <property type="evidence" value="ECO:0007669"/>
    <property type="project" value="UniProtKB-SubCell"/>
</dbReference>
<dbReference type="SUPFAM" id="SSF82689">
    <property type="entry name" value="Mechanosensitive channel protein MscS (YggB), C-terminal domain"/>
    <property type="match status" value="1"/>
</dbReference>
<dbReference type="AlphaFoldDB" id="A0A7X6MXI8"/>
<dbReference type="Gene3D" id="1.10.287.1260">
    <property type="match status" value="1"/>
</dbReference>
<comment type="caution">
    <text evidence="10">The sequence shown here is derived from an EMBL/GenBank/DDBJ whole genome shotgun (WGS) entry which is preliminary data.</text>
</comment>
<protein>
    <submittedName>
        <fullName evidence="10">Mechanosensitive ion channel family protein</fullName>
    </submittedName>
</protein>
<dbReference type="EMBL" id="JAAXPR010000002">
    <property type="protein sequence ID" value="NKZ19583.1"/>
    <property type="molecule type" value="Genomic_DNA"/>
</dbReference>
<dbReference type="InterPro" id="IPR049142">
    <property type="entry name" value="MS_channel_1st"/>
</dbReference>
<organism evidence="10 11">
    <name type="scientific">Streptococcus ovuberis</name>
    <dbReference type="NCBI Taxonomy" id="1936207"/>
    <lineage>
        <taxon>Bacteria</taxon>
        <taxon>Bacillati</taxon>
        <taxon>Bacillota</taxon>
        <taxon>Bacilli</taxon>
        <taxon>Lactobacillales</taxon>
        <taxon>Streptococcaceae</taxon>
        <taxon>Streptococcus</taxon>
    </lineage>
</organism>
<evidence type="ECO:0000259" key="8">
    <source>
        <dbReference type="Pfam" id="PF00924"/>
    </source>
</evidence>
<dbReference type="InterPro" id="IPR006685">
    <property type="entry name" value="MscS_channel_2nd"/>
</dbReference>
<dbReference type="Pfam" id="PF00924">
    <property type="entry name" value="MS_channel_2nd"/>
    <property type="match status" value="1"/>
</dbReference>
<dbReference type="PANTHER" id="PTHR30460:SF0">
    <property type="entry name" value="MODERATE CONDUCTANCE MECHANOSENSITIVE CHANNEL YBIO"/>
    <property type="match status" value="1"/>
</dbReference>
<evidence type="ECO:0000256" key="4">
    <source>
        <dbReference type="ARBA" id="ARBA00022692"/>
    </source>
</evidence>
<keyword evidence="3" id="KW-1003">Cell membrane</keyword>
<feature type="transmembrane region" description="Helical" evidence="7">
    <location>
        <begin position="79"/>
        <end position="97"/>
    </location>
</feature>
<dbReference type="InterPro" id="IPR011066">
    <property type="entry name" value="MscS_channel_C_sf"/>
</dbReference>
<feature type="domain" description="Mechanosensitive ion channel MscS" evidence="8">
    <location>
        <begin position="122"/>
        <end position="189"/>
    </location>
</feature>
<feature type="domain" description="Mechanosensitive ion channel transmembrane helices 2/3" evidence="9">
    <location>
        <begin position="80"/>
        <end position="119"/>
    </location>
</feature>
<evidence type="ECO:0000256" key="2">
    <source>
        <dbReference type="ARBA" id="ARBA00008017"/>
    </source>
</evidence>
<evidence type="ECO:0000256" key="5">
    <source>
        <dbReference type="ARBA" id="ARBA00022989"/>
    </source>
</evidence>
<dbReference type="InterPro" id="IPR023408">
    <property type="entry name" value="MscS_beta-dom_sf"/>
</dbReference>
<accession>A0A7X6MXI8</accession>